<gene>
    <name evidence="2" type="ORF">E2C01_002979</name>
</gene>
<reference evidence="2 3" key="1">
    <citation type="submission" date="2019-05" db="EMBL/GenBank/DDBJ databases">
        <title>Another draft genome of Portunus trituberculatus and its Hox gene families provides insights of decapod evolution.</title>
        <authorList>
            <person name="Jeong J.-H."/>
            <person name="Song I."/>
            <person name="Kim S."/>
            <person name="Choi T."/>
            <person name="Kim D."/>
            <person name="Ryu S."/>
            <person name="Kim W."/>
        </authorList>
    </citation>
    <scope>NUCLEOTIDE SEQUENCE [LARGE SCALE GENOMIC DNA]</scope>
    <source>
        <tissue evidence="2">Muscle</tissue>
    </source>
</reference>
<dbReference type="Proteomes" id="UP000324222">
    <property type="component" value="Unassembled WGS sequence"/>
</dbReference>
<sequence length="59" mass="6654">MFADIARQLSDSNRSRKELESMNKDSFKVTPPEGDIQIVQVSDLHYLMVPITVSQAQST</sequence>
<feature type="region of interest" description="Disordered" evidence="1">
    <location>
        <begin position="1"/>
        <end position="30"/>
    </location>
</feature>
<proteinExistence type="predicted"/>
<evidence type="ECO:0000313" key="2">
    <source>
        <dbReference type="EMBL" id="MPC10345.1"/>
    </source>
</evidence>
<protein>
    <submittedName>
        <fullName evidence="2">Uncharacterized protein</fullName>
    </submittedName>
</protein>
<dbReference type="AlphaFoldDB" id="A0A5B7CM71"/>
<comment type="caution">
    <text evidence="2">The sequence shown here is derived from an EMBL/GenBank/DDBJ whole genome shotgun (WGS) entry which is preliminary data.</text>
</comment>
<evidence type="ECO:0000256" key="1">
    <source>
        <dbReference type="SAM" id="MobiDB-lite"/>
    </source>
</evidence>
<feature type="compositionally biased region" description="Basic and acidic residues" evidence="1">
    <location>
        <begin position="13"/>
        <end position="27"/>
    </location>
</feature>
<keyword evidence="3" id="KW-1185">Reference proteome</keyword>
<accession>A0A5B7CM71</accession>
<evidence type="ECO:0000313" key="3">
    <source>
        <dbReference type="Proteomes" id="UP000324222"/>
    </source>
</evidence>
<organism evidence="2 3">
    <name type="scientific">Portunus trituberculatus</name>
    <name type="common">Swimming crab</name>
    <name type="synonym">Neptunus trituberculatus</name>
    <dbReference type="NCBI Taxonomy" id="210409"/>
    <lineage>
        <taxon>Eukaryota</taxon>
        <taxon>Metazoa</taxon>
        <taxon>Ecdysozoa</taxon>
        <taxon>Arthropoda</taxon>
        <taxon>Crustacea</taxon>
        <taxon>Multicrustacea</taxon>
        <taxon>Malacostraca</taxon>
        <taxon>Eumalacostraca</taxon>
        <taxon>Eucarida</taxon>
        <taxon>Decapoda</taxon>
        <taxon>Pleocyemata</taxon>
        <taxon>Brachyura</taxon>
        <taxon>Eubrachyura</taxon>
        <taxon>Portunoidea</taxon>
        <taxon>Portunidae</taxon>
        <taxon>Portuninae</taxon>
        <taxon>Portunus</taxon>
    </lineage>
</organism>
<dbReference type="EMBL" id="VSRR010000112">
    <property type="protein sequence ID" value="MPC10345.1"/>
    <property type="molecule type" value="Genomic_DNA"/>
</dbReference>
<name>A0A5B7CM71_PORTR</name>